<dbReference type="GO" id="GO:0031405">
    <property type="term" value="F:lipoic acid binding"/>
    <property type="evidence" value="ECO:0007669"/>
    <property type="project" value="TreeGrafter"/>
</dbReference>
<protein>
    <recommendedName>
        <fullName evidence="6">Dihydrolipoamide acetyltransferase component of pyruvate dehydrogenase complex</fullName>
        <ecNumber evidence="6">2.3.1.-</ecNumber>
    </recommendedName>
</protein>
<reference evidence="9 10" key="1">
    <citation type="submission" date="2011-03" db="EMBL/GenBank/DDBJ databases">
        <title>The Genome Sequence of Gemella haemolysans M341.</title>
        <authorList>
            <consortium name="The Broad Institute Genome Sequencing Platform"/>
            <consortium name="The Broad Institute Genome Sequencing Center for Infectious Disease"/>
            <person name="Earl A."/>
            <person name="Ward D."/>
            <person name="Feldgarden M."/>
            <person name="Gevers D."/>
            <person name="Sibley C.D."/>
            <person name="Field T.R."/>
            <person name="Grinwis M."/>
            <person name="Eshaghurshan C.S."/>
            <person name="Surette M.G."/>
            <person name="Young S.K."/>
            <person name="Zeng Q."/>
            <person name="Gargeya S."/>
            <person name="Fitzgerald M."/>
            <person name="Haas B."/>
            <person name="Abouelleil A."/>
            <person name="Alvarado L."/>
            <person name="Arachchi H.M."/>
            <person name="Berlin A."/>
            <person name="Brown A."/>
            <person name="Chapman S.B."/>
            <person name="Chen Z."/>
            <person name="Dunbar C."/>
            <person name="Freedman E."/>
            <person name="Gearin G."/>
            <person name="Gellesch M."/>
            <person name="Goldberg J."/>
            <person name="Griggs A."/>
            <person name="Gujja S."/>
            <person name="Heilman E.R."/>
            <person name="Heiman D."/>
            <person name="Howarth C."/>
            <person name="Larson L."/>
            <person name="Lui A."/>
            <person name="MacDonald P.J.P."/>
            <person name="Mehta T."/>
            <person name="Montmayeur A."/>
            <person name="Murphy C."/>
            <person name="Neiman D."/>
            <person name="Pearson M."/>
            <person name="Priest M."/>
            <person name="Roberts A."/>
            <person name="Saif S."/>
            <person name="Shea T."/>
            <person name="Shenoy N."/>
            <person name="Sisk P."/>
            <person name="Stolte C."/>
            <person name="Sykes S."/>
            <person name="White J."/>
            <person name="Yandava C."/>
            <person name="Wortman J."/>
            <person name="Nusbaum C."/>
            <person name="Birren B."/>
        </authorList>
    </citation>
    <scope>NUCLEOTIDE SEQUENCE [LARGE SCALE GENOMIC DNA]</scope>
    <source>
        <strain evidence="9 10">M341</strain>
    </source>
</reference>
<sequence length="433" mass="47803">MIYSFILPDSGEGLHESEIIQWGFKVGETVKEDDILVEIQSDKAVVALPSPVSGTIKTIYAKVGEMAKVGSVIVDIETDQNVEKHEEQETAVVEDNKTGETIKSVEKQNNSSDVDIRLLAIPRVRKYARDKGVDLRLVPATGKRGLVTIEDIENYLNNGTVKEVEPVQQPQVVSEVISEKTEVAAVPKFEPSPSNSTNNTTRVPMTNIRKAIARAMVNSKAISPHVTVLDQVNVEKLVEHRNRMKQIAKDRDIKLTYTAYFIKAVAATLAKFPELNASVDNEKLEIIYKNYINIGVATDTEHGLFVPNIKDANFKSLFKIARELDENTALAHAGKLGRDKQTDGSMTITNVGAIATSGVWATPIINQPEVAILGFGRFEETFIPDENKQPKLVPMLKLSFSFDHRIVDGGTAQRALNTVKEYLAEPDLLLVEG</sequence>
<dbReference type="FunFam" id="3.30.559.10:FF:000007">
    <property type="entry name" value="Dihydrolipoamide acetyltransferase component of pyruvate dehydrogenase complex"/>
    <property type="match status" value="1"/>
</dbReference>
<dbReference type="InterPro" id="IPR050743">
    <property type="entry name" value="2-oxoacid_DH_E2_comp"/>
</dbReference>
<dbReference type="Pfam" id="PF00198">
    <property type="entry name" value="2-oxoacid_dh"/>
    <property type="match status" value="1"/>
</dbReference>
<dbReference type="Proteomes" id="UP000004773">
    <property type="component" value="Unassembled WGS sequence"/>
</dbReference>
<dbReference type="InterPro" id="IPR011053">
    <property type="entry name" value="Single_hybrid_motif"/>
</dbReference>
<organism evidence="9 10">
    <name type="scientific">Gemella haemolysans M341</name>
    <dbReference type="NCBI Taxonomy" id="562981"/>
    <lineage>
        <taxon>Bacteria</taxon>
        <taxon>Bacillati</taxon>
        <taxon>Bacillota</taxon>
        <taxon>Bacilli</taxon>
        <taxon>Bacillales</taxon>
        <taxon>Gemellaceae</taxon>
        <taxon>Gemella</taxon>
    </lineage>
</organism>
<dbReference type="CDD" id="cd06849">
    <property type="entry name" value="lipoyl_domain"/>
    <property type="match status" value="1"/>
</dbReference>
<dbReference type="SUPFAM" id="SSF52777">
    <property type="entry name" value="CoA-dependent acyltransferases"/>
    <property type="match status" value="1"/>
</dbReference>
<dbReference type="PROSITE" id="PS00189">
    <property type="entry name" value="LIPOYL"/>
    <property type="match status" value="1"/>
</dbReference>
<dbReference type="GO" id="GO:0016407">
    <property type="term" value="F:acetyltransferase activity"/>
    <property type="evidence" value="ECO:0007669"/>
    <property type="project" value="TreeGrafter"/>
</dbReference>
<dbReference type="InterPro" id="IPR004167">
    <property type="entry name" value="PSBD"/>
</dbReference>
<dbReference type="Gene3D" id="3.30.559.10">
    <property type="entry name" value="Chloramphenicol acetyltransferase-like domain"/>
    <property type="match status" value="1"/>
</dbReference>
<feature type="domain" description="Peripheral subunit-binding (PSBD)" evidence="8">
    <location>
        <begin position="119"/>
        <end position="156"/>
    </location>
</feature>
<evidence type="ECO:0000256" key="3">
    <source>
        <dbReference type="ARBA" id="ARBA00022679"/>
    </source>
</evidence>
<dbReference type="SUPFAM" id="SSF51230">
    <property type="entry name" value="Single hybrid motif"/>
    <property type="match status" value="1"/>
</dbReference>
<evidence type="ECO:0000256" key="2">
    <source>
        <dbReference type="ARBA" id="ARBA00007317"/>
    </source>
</evidence>
<comment type="cofactor">
    <cofactor evidence="1 6">
        <name>(R)-lipoate</name>
        <dbReference type="ChEBI" id="CHEBI:83088"/>
    </cofactor>
</comment>
<dbReference type="RefSeq" id="WP_003147586.1">
    <property type="nucleotide sequence ID" value="NZ_GL883584.1"/>
</dbReference>
<evidence type="ECO:0000256" key="5">
    <source>
        <dbReference type="ARBA" id="ARBA00023315"/>
    </source>
</evidence>
<comment type="caution">
    <text evidence="9">The sequence shown here is derived from an EMBL/GenBank/DDBJ whole genome shotgun (WGS) entry which is preliminary data.</text>
</comment>
<dbReference type="GO" id="GO:0005737">
    <property type="term" value="C:cytoplasm"/>
    <property type="evidence" value="ECO:0007669"/>
    <property type="project" value="TreeGrafter"/>
</dbReference>
<feature type="domain" description="Lipoyl-binding" evidence="7">
    <location>
        <begin position="2"/>
        <end position="77"/>
    </location>
</feature>
<dbReference type="InterPro" id="IPR036625">
    <property type="entry name" value="E3-bd_dom_sf"/>
</dbReference>
<dbReference type="Pfam" id="PF00364">
    <property type="entry name" value="Biotin_lipoyl"/>
    <property type="match status" value="1"/>
</dbReference>
<evidence type="ECO:0000256" key="6">
    <source>
        <dbReference type="RuleBase" id="RU003423"/>
    </source>
</evidence>
<dbReference type="PANTHER" id="PTHR43178:SF5">
    <property type="entry name" value="LIPOAMIDE ACYLTRANSFERASE COMPONENT OF BRANCHED-CHAIN ALPHA-KETO ACID DEHYDROGENASE COMPLEX, MITOCHONDRIAL"/>
    <property type="match status" value="1"/>
</dbReference>
<dbReference type="InterPro" id="IPR000089">
    <property type="entry name" value="Biotin_lipoyl"/>
</dbReference>
<dbReference type="SUPFAM" id="SSF47005">
    <property type="entry name" value="Peripheral subunit-binding domain of 2-oxo acid dehydrogenase complex"/>
    <property type="match status" value="1"/>
</dbReference>
<dbReference type="EMBL" id="ACRO01000030">
    <property type="protein sequence ID" value="EGF87068.1"/>
    <property type="molecule type" value="Genomic_DNA"/>
</dbReference>
<dbReference type="AlphaFoldDB" id="A0AA87B8R6"/>
<dbReference type="InterPro" id="IPR023213">
    <property type="entry name" value="CAT-like_dom_sf"/>
</dbReference>
<gene>
    <name evidence="9" type="ORF">HMPREF0428_01438</name>
</gene>
<evidence type="ECO:0000256" key="4">
    <source>
        <dbReference type="ARBA" id="ARBA00022823"/>
    </source>
</evidence>
<dbReference type="Pfam" id="PF02817">
    <property type="entry name" value="E3_binding"/>
    <property type="match status" value="1"/>
</dbReference>
<dbReference type="PROSITE" id="PS50968">
    <property type="entry name" value="BIOTINYL_LIPOYL"/>
    <property type="match status" value="1"/>
</dbReference>
<dbReference type="InterPro" id="IPR001078">
    <property type="entry name" value="2-oxoacid_DH_actylTfrase"/>
</dbReference>
<evidence type="ECO:0000313" key="10">
    <source>
        <dbReference type="Proteomes" id="UP000004773"/>
    </source>
</evidence>
<proteinExistence type="inferred from homology"/>
<accession>A0AA87B8R6</accession>
<evidence type="ECO:0000313" key="9">
    <source>
        <dbReference type="EMBL" id="EGF87068.1"/>
    </source>
</evidence>
<keyword evidence="5 6" id="KW-0012">Acyltransferase</keyword>
<dbReference type="Gene3D" id="4.10.320.10">
    <property type="entry name" value="E3-binding domain"/>
    <property type="match status" value="1"/>
</dbReference>
<comment type="similarity">
    <text evidence="2 6">Belongs to the 2-oxoacid dehydrogenase family.</text>
</comment>
<dbReference type="PANTHER" id="PTHR43178">
    <property type="entry name" value="DIHYDROLIPOAMIDE ACETYLTRANSFERASE COMPONENT OF PYRUVATE DEHYDROGENASE COMPLEX"/>
    <property type="match status" value="1"/>
</dbReference>
<evidence type="ECO:0000259" key="8">
    <source>
        <dbReference type="PROSITE" id="PS51826"/>
    </source>
</evidence>
<dbReference type="PROSITE" id="PS51826">
    <property type="entry name" value="PSBD"/>
    <property type="match status" value="1"/>
</dbReference>
<keyword evidence="3 6" id="KW-0808">Transferase</keyword>
<dbReference type="EC" id="2.3.1.-" evidence="6"/>
<dbReference type="InterPro" id="IPR003016">
    <property type="entry name" value="2-oxoA_DH_lipoyl-BS"/>
</dbReference>
<evidence type="ECO:0000256" key="1">
    <source>
        <dbReference type="ARBA" id="ARBA00001938"/>
    </source>
</evidence>
<evidence type="ECO:0000259" key="7">
    <source>
        <dbReference type="PROSITE" id="PS50968"/>
    </source>
</evidence>
<keyword evidence="4 6" id="KW-0450">Lipoyl</keyword>
<name>A0AA87B8R6_9BACL</name>
<dbReference type="Gene3D" id="2.40.50.100">
    <property type="match status" value="1"/>
</dbReference>